<dbReference type="AlphaFoldDB" id="B1ZVL9"/>
<evidence type="ECO:0000256" key="5">
    <source>
        <dbReference type="SAM" id="Coils"/>
    </source>
</evidence>
<dbReference type="InterPro" id="IPR001610">
    <property type="entry name" value="PAC"/>
</dbReference>
<dbReference type="SUPFAM" id="SSF55874">
    <property type="entry name" value="ATPase domain of HSP90 chaperone/DNA topoisomerase II/histidine kinase"/>
    <property type="match status" value="1"/>
</dbReference>
<dbReference type="PROSITE" id="PS50113">
    <property type="entry name" value="PAC"/>
    <property type="match status" value="1"/>
</dbReference>
<dbReference type="GO" id="GO:0046983">
    <property type="term" value="F:protein dimerization activity"/>
    <property type="evidence" value="ECO:0007669"/>
    <property type="project" value="InterPro"/>
</dbReference>
<evidence type="ECO:0000259" key="7">
    <source>
        <dbReference type="PROSITE" id="PS50110"/>
    </source>
</evidence>
<accession>B1ZVL9</accession>
<dbReference type="STRING" id="452637.Oter_0828"/>
<keyword evidence="2 9" id="KW-0418">Kinase</keyword>
<keyword evidence="1" id="KW-0808">Transferase</keyword>
<dbReference type="InterPro" id="IPR005467">
    <property type="entry name" value="His_kinase_dom"/>
</dbReference>
<dbReference type="InterPro" id="IPR011006">
    <property type="entry name" value="CheY-like_superfamily"/>
</dbReference>
<dbReference type="Proteomes" id="UP000007013">
    <property type="component" value="Chromosome"/>
</dbReference>
<evidence type="ECO:0000313" key="9">
    <source>
        <dbReference type="EMBL" id="ACB74116.1"/>
    </source>
</evidence>
<dbReference type="SMART" id="SM00387">
    <property type="entry name" value="HATPase_c"/>
    <property type="match status" value="1"/>
</dbReference>
<dbReference type="EMBL" id="CP001032">
    <property type="protein sequence ID" value="ACB74116.1"/>
    <property type="molecule type" value="Genomic_DNA"/>
</dbReference>
<dbReference type="GO" id="GO:0000155">
    <property type="term" value="F:phosphorelay sensor kinase activity"/>
    <property type="evidence" value="ECO:0007669"/>
    <property type="project" value="InterPro"/>
</dbReference>
<dbReference type="InterPro" id="IPR000700">
    <property type="entry name" value="PAS-assoc_C"/>
</dbReference>
<dbReference type="PROSITE" id="PS50110">
    <property type="entry name" value="RESPONSE_REGULATORY"/>
    <property type="match status" value="2"/>
</dbReference>
<dbReference type="InterPro" id="IPR001789">
    <property type="entry name" value="Sig_transdc_resp-reg_receiver"/>
</dbReference>
<dbReference type="RefSeq" id="WP_012373654.1">
    <property type="nucleotide sequence ID" value="NC_010571.1"/>
</dbReference>
<feature type="modified residue" description="4-aspartylphosphate" evidence="4">
    <location>
        <position position="57"/>
    </location>
</feature>
<keyword evidence="5" id="KW-0175">Coiled coil</keyword>
<dbReference type="eggNOG" id="COG4585">
    <property type="taxonomic scope" value="Bacteria"/>
</dbReference>
<dbReference type="Pfam" id="PF02518">
    <property type="entry name" value="HATPase_c"/>
    <property type="match status" value="1"/>
</dbReference>
<dbReference type="SUPFAM" id="SSF52172">
    <property type="entry name" value="CheY-like"/>
    <property type="match status" value="2"/>
</dbReference>
<sequence length="644" mass="71367">MRPGFRVLYAEDNPLDADLTRAHFTRVAPEITLEVVDRAEEFITRARARRHAALLIDRRVRDMDALEVLKLLALESIDTPLVLIGGIGDTEFAAQALRLGADDFVSRRLGYLESLPQRLRDAIERHRLQPALARARSRPRRILLVDDDPAEAEMLVRLLARRAPHLAIKTAANRSSGLEALVTGEEYDLVLGLHRPPANDCFELIKTARDRGFHLPIIVLADSSAEEAVAAAFSHGASDFVVAPRRHAAELALRIDLAIDRHELAVAGLRARTELADRRQLLAALGASDQRLKTALEAGRIGLWSWEVGTGHMEFSARWKAQIGYAENEIGEDAAEWFSRCHPDDLANLHTLTARYLAAPWPDFNVEYRLKHKDGSWRCFLLHAALETDDPGEPRRMVGAQIDVTQLKQQQADIASTSARLQQLSRRLLNVQEMERRSLARELHDEIGQVLTVAKIHLQSTVLLPECGRVAGRLKEPVALLDRLLAQVRSLSLNLRPPLLDDLGLVPALHWLLHQHQSHTGGPRVHLATDPELARFDPTLETACFRIAQEALTNALRHARAQGVHLTLTVQDQKLRLRVQDDGVGFDATSARGRAERGGSLGLLGMHERALLAGGTLTLLSAPGRGTEIEAIFPLSIPPGSRLV</sequence>
<evidence type="ECO:0000313" key="10">
    <source>
        <dbReference type="Proteomes" id="UP000007013"/>
    </source>
</evidence>
<dbReference type="PANTHER" id="PTHR24421">
    <property type="entry name" value="NITRATE/NITRITE SENSOR PROTEIN NARX-RELATED"/>
    <property type="match status" value="1"/>
</dbReference>
<proteinExistence type="predicted"/>
<dbReference type="InterPro" id="IPR000014">
    <property type="entry name" value="PAS"/>
</dbReference>
<dbReference type="PROSITE" id="PS50109">
    <property type="entry name" value="HIS_KIN"/>
    <property type="match status" value="1"/>
</dbReference>
<dbReference type="Pfam" id="PF00072">
    <property type="entry name" value="Response_reg"/>
    <property type="match status" value="2"/>
</dbReference>
<comment type="caution">
    <text evidence="4">Lacks conserved residue(s) required for the propagation of feature annotation.</text>
</comment>
<dbReference type="SMART" id="SM00448">
    <property type="entry name" value="REC"/>
    <property type="match status" value="2"/>
</dbReference>
<evidence type="ECO:0000256" key="4">
    <source>
        <dbReference type="PROSITE-ProRule" id="PRU00169"/>
    </source>
</evidence>
<feature type="domain" description="Response regulatory" evidence="7">
    <location>
        <begin position="141"/>
        <end position="258"/>
    </location>
</feature>
<feature type="domain" description="Histidine kinase" evidence="6">
    <location>
        <begin position="546"/>
        <end position="637"/>
    </location>
</feature>
<dbReference type="CDD" id="cd00130">
    <property type="entry name" value="PAS"/>
    <property type="match status" value="1"/>
</dbReference>
<evidence type="ECO:0000256" key="1">
    <source>
        <dbReference type="ARBA" id="ARBA00022679"/>
    </source>
</evidence>
<evidence type="ECO:0000259" key="6">
    <source>
        <dbReference type="PROSITE" id="PS50109"/>
    </source>
</evidence>
<dbReference type="Gene3D" id="1.20.5.1930">
    <property type="match status" value="1"/>
</dbReference>
<evidence type="ECO:0000256" key="3">
    <source>
        <dbReference type="ARBA" id="ARBA00023012"/>
    </source>
</evidence>
<feature type="coiled-coil region" evidence="5">
    <location>
        <begin position="407"/>
        <end position="434"/>
    </location>
</feature>
<feature type="domain" description="Response regulatory" evidence="7">
    <location>
        <begin position="6"/>
        <end position="122"/>
    </location>
</feature>
<evidence type="ECO:0000259" key="8">
    <source>
        <dbReference type="PROSITE" id="PS50113"/>
    </source>
</evidence>
<evidence type="ECO:0000256" key="2">
    <source>
        <dbReference type="ARBA" id="ARBA00022777"/>
    </source>
</evidence>
<dbReference type="InterPro" id="IPR050482">
    <property type="entry name" value="Sensor_HK_TwoCompSys"/>
</dbReference>
<dbReference type="InterPro" id="IPR036890">
    <property type="entry name" value="HATPase_C_sf"/>
</dbReference>
<dbReference type="Gene3D" id="3.40.50.2300">
    <property type="match status" value="2"/>
</dbReference>
<protein>
    <submittedName>
        <fullName evidence="9">Multi-sensor signal transduction histidine kinase</fullName>
    </submittedName>
</protein>
<dbReference type="NCBIfam" id="TIGR00229">
    <property type="entry name" value="sensory_box"/>
    <property type="match status" value="1"/>
</dbReference>
<dbReference type="GO" id="GO:0016020">
    <property type="term" value="C:membrane"/>
    <property type="evidence" value="ECO:0007669"/>
    <property type="project" value="InterPro"/>
</dbReference>
<keyword evidence="10" id="KW-1185">Reference proteome</keyword>
<organism evidence="9 10">
    <name type="scientific">Opitutus terrae (strain DSM 11246 / JCM 15787 / PB90-1)</name>
    <dbReference type="NCBI Taxonomy" id="452637"/>
    <lineage>
        <taxon>Bacteria</taxon>
        <taxon>Pseudomonadati</taxon>
        <taxon>Verrucomicrobiota</taxon>
        <taxon>Opitutia</taxon>
        <taxon>Opitutales</taxon>
        <taxon>Opitutaceae</taxon>
        <taxon>Opitutus</taxon>
    </lineage>
</organism>
<keyword evidence="4" id="KW-0597">Phosphoprotein</keyword>
<dbReference type="CDD" id="cd00156">
    <property type="entry name" value="REC"/>
    <property type="match status" value="2"/>
</dbReference>
<dbReference type="SUPFAM" id="SSF55785">
    <property type="entry name" value="PYP-like sensor domain (PAS domain)"/>
    <property type="match status" value="1"/>
</dbReference>
<dbReference type="OrthoDB" id="175283at2"/>
<dbReference type="InterPro" id="IPR003594">
    <property type="entry name" value="HATPase_dom"/>
</dbReference>
<dbReference type="InterPro" id="IPR035965">
    <property type="entry name" value="PAS-like_dom_sf"/>
</dbReference>
<feature type="domain" description="PAC" evidence="8">
    <location>
        <begin position="364"/>
        <end position="416"/>
    </location>
</feature>
<gene>
    <name evidence="9" type="ordered locus">Oter_0828</name>
</gene>
<dbReference type="KEGG" id="ote:Oter_0828"/>
<dbReference type="Gene3D" id="3.30.450.20">
    <property type="entry name" value="PAS domain"/>
    <property type="match status" value="1"/>
</dbReference>
<name>B1ZVL9_OPITP</name>
<dbReference type="InterPro" id="IPR011712">
    <property type="entry name" value="Sig_transdc_His_kin_sub3_dim/P"/>
</dbReference>
<keyword evidence="3" id="KW-0902">Two-component regulatory system</keyword>
<dbReference type="InterPro" id="IPR013655">
    <property type="entry name" value="PAS_fold_3"/>
</dbReference>
<dbReference type="Gene3D" id="3.30.565.10">
    <property type="entry name" value="Histidine kinase-like ATPase, C-terminal domain"/>
    <property type="match status" value="1"/>
</dbReference>
<dbReference type="Pfam" id="PF07730">
    <property type="entry name" value="HisKA_3"/>
    <property type="match status" value="1"/>
</dbReference>
<dbReference type="CDD" id="cd16917">
    <property type="entry name" value="HATPase_UhpB-NarQ-NarX-like"/>
    <property type="match status" value="1"/>
</dbReference>
<dbReference type="eggNOG" id="COG0745">
    <property type="taxonomic scope" value="Bacteria"/>
</dbReference>
<dbReference type="HOGENOM" id="CLU_425029_0_0_0"/>
<dbReference type="eggNOG" id="COG0784">
    <property type="taxonomic scope" value="Bacteria"/>
</dbReference>
<dbReference type="SMART" id="SM00086">
    <property type="entry name" value="PAC"/>
    <property type="match status" value="1"/>
</dbReference>
<reference evidence="9 10" key="1">
    <citation type="journal article" date="2011" name="J. Bacteriol.">
        <title>Genome sequence of the verrucomicrobium Opitutus terrae PB90-1, an abundant inhabitant of rice paddy soil ecosystems.</title>
        <authorList>
            <person name="van Passel M.W."/>
            <person name="Kant R."/>
            <person name="Palva A."/>
            <person name="Copeland A."/>
            <person name="Lucas S."/>
            <person name="Lapidus A."/>
            <person name="Glavina del Rio T."/>
            <person name="Pitluck S."/>
            <person name="Goltsman E."/>
            <person name="Clum A."/>
            <person name="Sun H."/>
            <person name="Schmutz J."/>
            <person name="Larimer F.W."/>
            <person name="Land M.L."/>
            <person name="Hauser L."/>
            <person name="Kyrpides N."/>
            <person name="Mikhailova N."/>
            <person name="Richardson P.P."/>
            <person name="Janssen P.H."/>
            <person name="de Vos W.M."/>
            <person name="Smidt H."/>
        </authorList>
    </citation>
    <scope>NUCLEOTIDE SEQUENCE [LARGE SCALE GENOMIC DNA]</scope>
    <source>
        <strain evidence="10">DSM 11246 / JCM 15787 / PB90-1</strain>
    </source>
</reference>
<dbReference type="PANTHER" id="PTHR24421:SF58">
    <property type="entry name" value="SIGNAL TRANSDUCTION HISTIDINE-PROTEIN KINASE_PHOSPHATASE UHPB"/>
    <property type="match status" value="1"/>
</dbReference>
<dbReference type="Pfam" id="PF08447">
    <property type="entry name" value="PAS_3"/>
    <property type="match status" value="1"/>
</dbReference>